<proteinExistence type="predicted"/>
<dbReference type="Gene3D" id="3.40.190.10">
    <property type="entry name" value="Periplasmic binding protein-like II"/>
    <property type="match status" value="1"/>
</dbReference>
<accession>A0A484RQZ0</accession>
<dbReference type="CDD" id="cd13577">
    <property type="entry name" value="PBP2_BugE_Glu"/>
    <property type="match status" value="1"/>
</dbReference>
<evidence type="ECO:0000313" key="1">
    <source>
        <dbReference type="EMBL" id="VFR51887.1"/>
    </source>
</evidence>
<dbReference type="InterPro" id="IPR042100">
    <property type="entry name" value="Bug_dom1"/>
</dbReference>
<organism evidence="1">
    <name type="scientific">plant metagenome</name>
    <dbReference type="NCBI Taxonomy" id="1297885"/>
    <lineage>
        <taxon>unclassified sequences</taxon>
        <taxon>metagenomes</taxon>
        <taxon>organismal metagenomes</taxon>
    </lineage>
</organism>
<protein>
    <submittedName>
        <fullName evidence="1">Tricarboxylate transport protein TctC</fullName>
    </submittedName>
</protein>
<name>A0A484RQZ0_9ZZZZ</name>
<dbReference type="EMBL" id="CAADIG010000036">
    <property type="protein sequence ID" value="VFR51887.1"/>
    <property type="molecule type" value="Genomic_DNA"/>
</dbReference>
<gene>
    <name evidence="1" type="ORF">ANT2_4044</name>
</gene>
<sequence length="357" mass="37516">MSFVREGATGADYAASRHFDCRSVPKDALMKTSQRLSMFVRATLAAGVLAHAAAAHAEFPDHSIRLIVPFAASGTTDLAARLVAEFAGRELGQTIVVENRAGAGGSLGMEQVARAQADGYTLGMATMSTHGTNPVVYAGRLRYDPIKDFAPVSNVATVPSVFAVHPSVPAKTMQEFIALAKAEPGKYTYASPGTGSLGNANVEHFAALAGIQLLHIPYKGGGPAMNDAIAGQVNAITDNLPSALAHIRAGRLRALAVLGEQRSPMLPDVPTYVELGYPQMGGGGWFGIVAPAGTPKDVVARLNGAIHAAMRQPEFITKMEEAGATLIPGTPERFGEQIGEAIQRYQRAAKIAKFQVE</sequence>
<dbReference type="InterPro" id="IPR005064">
    <property type="entry name" value="BUG"/>
</dbReference>
<dbReference type="AlphaFoldDB" id="A0A484RQZ0"/>
<dbReference type="PANTHER" id="PTHR42928">
    <property type="entry name" value="TRICARBOXYLATE-BINDING PROTEIN"/>
    <property type="match status" value="1"/>
</dbReference>
<dbReference type="Pfam" id="PF03401">
    <property type="entry name" value="TctC"/>
    <property type="match status" value="1"/>
</dbReference>
<dbReference type="SUPFAM" id="SSF53850">
    <property type="entry name" value="Periplasmic binding protein-like II"/>
    <property type="match status" value="1"/>
</dbReference>
<dbReference type="Gene3D" id="3.40.190.150">
    <property type="entry name" value="Bordetella uptake gene, domain 1"/>
    <property type="match status" value="1"/>
</dbReference>
<dbReference type="PIRSF" id="PIRSF017082">
    <property type="entry name" value="YflP"/>
    <property type="match status" value="1"/>
</dbReference>
<reference evidence="1" key="1">
    <citation type="submission" date="2019-03" db="EMBL/GenBank/DDBJ databases">
        <authorList>
            <person name="Danneels B."/>
        </authorList>
    </citation>
    <scope>NUCLEOTIDE SEQUENCE</scope>
</reference>
<dbReference type="PANTHER" id="PTHR42928:SF5">
    <property type="entry name" value="BLR1237 PROTEIN"/>
    <property type="match status" value="1"/>
</dbReference>